<keyword evidence="5" id="KW-0539">Nucleus</keyword>
<keyword evidence="3" id="KW-0863">Zinc-finger</keyword>
<proteinExistence type="predicted"/>
<feature type="non-terminal residue" evidence="7">
    <location>
        <position position="109"/>
    </location>
</feature>
<name>S8DI40_FOMSC</name>
<evidence type="ECO:0000313" key="7">
    <source>
        <dbReference type="EMBL" id="EPS92667.1"/>
    </source>
</evidence>
<dbReference type="Proteomes" id="UP000015241">
    <property type="component" value="Unassembled WGS sequence"/>
</dbReference>
<evidence type="ECO:0000256" key="1">
    <source>
        <dbReference type="ARBA" id="ARBA00004123"/>
    </source>
</evidence>
<evidence type="ECO:0000256" key="5">
    <source>
        <dbReference type="ARBA" id="ARBA00023242"/>
    </source>
</evidence>
<dbReference type="Pfam" id="PF05699">
    <property type="entry name" value="Dimer_Tnp_hAT"/>
    <property type="match status" value="1"/>
</dbReference>
<protein>
    <recommendedName>
        <fullName evidence="6">HAT C-terminal dimerisation domain-containing protein</fullName>
    </recommendedName>
</protein>
<dbReference type="eggNOG" id="KOG1121">
    <property type="taxonomic scope" value="Eukaryota"/>
</dbReference>
<dbReference type="OrthoDB" id="3268424at2759"/>
<evidence type="ECO:0000313" key="8">
    <source>
        <dbReference type="Proteomes" id="UP000015241"/>
    </source>
</evidence>
<feature type="non-terminal residue" evidence="7">
    <location>
        <position position="1"/>
    </location>
</feature>
<keyword evidence="8" id="KW-1185">Reference proteome</keyword>
<dbReference type="PANTHER" id="PTHR46481:SF10">
    <property type="entry name" value="ZINC FINGER BED DOMAIN-CONTAINING PROTEIN 39"/>
    <property type="match status" value="1"/>
</dbReference>
<dbReference type="SUPFAM" id="SSF53098">
    <property type="entry name" value="Ribonuclease H-like"/>
    <property type="match status" value="1"/>
</dbReference>
<dbReference type="PANTHER" id="PTHR46481">
    <property type="entry name" value="ZINC FINGER BED DOMAIN-CONTAINING PROTEIN 4"/>
    <property type="match status" value="1"/>
</dbReference>
<dbReference type="AlphaFoldDB" id="S8DI40"/>
<dbReference type="GO" id="GO:0005634">
    <property type="term" value="C:nucleus"/>
    <property type="evidence" value="ECO:0007669"/>
    <property type="project" value="UniProtKB-SubCell"/>
</dbReference>
<comment type="subcellular location">
    <subcellularLocation>
        <location evidence="1">Nucleus</location>
    </subcellularLocation>
</comment>
<evidence type="ECO:0000259" key="6">
    <source>
        <dbReference type="Pfam" id="PF05699"/>
    </source>
</evidence>
<evidence type="ECO:0000256" key="3">
    <source>
        <dbReference type="ARBA" id="ARBA00022771"/>
    </source>
</evidence>
<dbReference type="GO" id="GO:0046983">
    <property type="term" value="F:protein dimerization activity"/>
    <property type="evidence" value="ECO:0007669"/>
    <property type="project" value="InterPro"/>
</dbReference>
<keyword evidence="4" id="KW-0862">Zinc</keyword>
<dbReference type="HOGENOM" id="CLU_009123_13_1_1"/>
<evidence type="ECO:0000256" key="4">
    <source>
        <dbReference type="ARBA" id="ARBA00022833"/>
    </source>
</evidence>
<dbReference type="GO" id="GO:0008270">
    <property type="term" value="F:zinc ion binding"/>
    <property type="evidence" value="ECO:0007669"/>
    <property type="project" value="UniProtKB-KW"/>
</dbReference>
<dbReference type="InParanoid" id="S8DI40"/>
<accession>S8DI40</accession>
<organism evidence="7 8">
    <name type="scientific">Fomitopsis schrenkii</name>
    <name type="common">Brown rot fungus</name>
    <dbReference type="NCBI Taxonomy" id="2126942"/>
    <lineage>
        <taxon>Eukaryota</taxon>
        <taxon>Fungi</taxon>
        <taxon>Dikarya</taxon>
        <taxon>Basidiomycota</taxon>
        <taxon>Agaricomycotina</taxon>
        <taxon>Agaricomycetes</taxon>
        <taxon>Polyporales</taxon>
        <taxon>Fomitopsis</taxon>
    </lineage>
</organism>
<evidence type="ECO:0000256" key="2">
    <source>
        <dbReference type="ARBA" id="ARBA00022723"/>
    </source>
</evidence>
<reference evidence="7 8" key="1">
    <citation type="journal article" date="2012" name="Science">
        <title>The Paleozoic origin of enzymatic lignin decomposition reconstructed from 31 fungal genomes.</title>
        <authorList>
            <person name="Floudas D."/>
            <person name="Binder M."/>
            <person name="Riley R."/>
            <person name="Barry K."/>
            <person name="Blanchette R.A."/>
            <person name="Henrissat B."/>
            <person name="Martinez A.T."/>
            <person name="Otillar R."/>
            <person name="Spatafora J.W."/>
            <person name="Yadav J.S."/>
            <person name="Aerts A."/>
            <person name="Benoit I."/>
            <person name="Boyd A."/>
            <person name="Carlson A."/>
            <person name="Copeland A."/>
            <person name="Coutinho P.M."/>
            <person name="de Vries R.P."/>
            <person name="Ferreira P."/>
            <person name="Findley K."/>
            <person name="Foster B."/>
            <person name="Gaskell J."/>
            <person name="Glotzer D."/>
            <person name="Gorecki P."/>
            <person name="Heitman J."/>
            <person name="Hesse C."/>
            <person name="Hori C."/>
            <person name="Igarashi K."/>
            <person name="Jurgens J.A."/>
            <person name="Kallen N."/>
            <person name="Kersten P."/>
            <person name="Kohler A."/>
            <person name="Kuees U."/>
            <person name="Kumar T.K.A."/>
            <person name="Kuo A."/>
            <person name="LaButti K."/>
            <person name="Larrondo L.F."/>
            <person name="Lindquist E."/>
            <person name="Ling A."/>
            <person name="Lombard V."/>
            <person name="Lucas S."/>
            <person name="Lundell T."/>
            <person name="Martin R."/>
            <person name="McLaughlin D.J."/>
            <person name="Morgenstern I."/>
            <person name="Morin E."/>
            <person name="Murat C."/>
            <person name="Nagy L.G."/>
            <person name="Nolan M."/>
            <person name="Ohm R.A."/>
            <person name="Patyshakuliyeva A."/>
            <person name="Rokas A."/>
            <person name="Ruiz-Duenas F.J."/>
            <person name="Sabat G."/>
            <person name="Salamov A."/>
            <person name="Samejima M."/>
            <person name="Schmutz J."/>
            <person name="Slot J.C."/>
            <person name="St John F."/>
            <person name="Stenlid J."/>
            <person name="Sun H."/>
            <person name="Sun S."/>
            <person name="Syed K."/>
            <person name="Tsang A."/>
            <person name="Wiebenga A."/>
            <person name="Young D."/>
            <person name="Pisabarro A."/>
            <person name="Eastwood D.C."/>
            <person name="Martin F."/>
            <person name="Cullen D."/>
            <person name="Grigoriev I.V."/>
            <person name="Hibbett D.S."/>
        </authorList>
    </citation>
    <scope>NUCLEOTIDE SEQUENCE</scope>
    <source>
        <strain evidence="8">FP-58527</strain>
    </source>
</reference>
<dbReference type="STRING" id="743788.S8DI40"/>
<keyword evidence="2" id="KW-0479">Metal-binding</keyword>
<dbReference type="InterPro" id="IPR052035">
    <property type="entry name" value="ZnF_BED_domain_contain"/>
</dbReference>
<dbReference type="InterPro" id="IPR012337">
    <property type="entry name" value="RNaseH-like_sf"/>
</dbReference>
<dbReference type="EMBL" id="KE504401">
    <property type="protein sequence ID" value="EPS92667.1"/>
    <property type="molecule type" value="Genomic_DNA"/>
</dbReference>
<gene>
    <name evidence="7" type="ORF">FOMPIDRAFT_1104140</name>
</gene>
<feature type="domain" description="HAT C-terminal dimerisation" evidence="6">
    <location>
        <begin position="19"/>
        <end position="97"/>
    </location>
</feature>
<sequence length="109" mass="12208">IFDNLAALAPPKPTKHANELDSYLAADIVPCTDPVAWWHENRLRYPSLSRMAISYLTIPATSVDVERIFSRGRLLLPHVRNGMSARSVRALLCLGNWCLLGYVMDSDVL</sequence>
<dbReference type="InterPro" id="IPR008906">
    <property type="entry name" value="HATC_C_dom"/>
</dbReference>